<reference evidence="1" key="1">
    <citation type="submission" date="2023-04" db="EMBL/GenBank/DDBJ databases">
        <title>Ambrosiozyma monospora NBRC 10751.</title>
        <authorList>
            <person name="Ichikawa N."/>
            <person name="Sato H."/>
            <person name="Tonouchi N."/>
        </authorList>
    </citation>
    <scope>NUCLEOTIDE SEQUENCE</scope>
    <source>
        <strain evidence="1">NBRC 10751</strain>
    </source>
</reference>
<dbReference type="EMBL" id="BSXS01000169">
    <property type="protein sequence ID" value="GME71217.1"/>
    <property type="molecule type" value="Genomic_DNA"/>
</dbReference>
<proteinExistence type="predicted"/>
<comment type="caution">
    <text evidence="1">The sequence shown here is derived from an EMBL/GenBank/DDBJ whole genome shotgun (WGS) entry which is preliminary data.</text>
</comment>
<evidence type="ECO:0000313" key="2">
    <source>
        <dbReference type="Proteomes" id="UP001165064"/>
    </source>
</evidence>
<sequence>MVIQQEHNGIDYEITGSGDYKTCMKLIYPLLLKHLPCRDSPCLFNGVHAPTIDFKKDKFVGVSEYWYTANDVFKMGGDYNFLKFEEGLKDFCELDWSEIEGNFNEGKYGTTINLPLLRDSCFKAAWVVNVLHEGFELPRIGFETDATSKLSDDTDEEFAKTVPFQSANLIDGAELSWTLGKILLFASSQVPSKDKTKIGVIPAETSKFVFSSSAGVKPKQQVKIGPDRDSLYGGGFFYFFITMLLFLVIAFGLYQKKFGPRGGKFSNIHFPPTMFSSKLQFERSINQLKNSVKKFYYQRLASREAQHVYFETQNSLQLEEGFGGESPNNNGNPSINFEPSSDSEFNGNTMSSAAQVESNGLSSSFPSRTRMQMQSGETPTLRTRSTVNLQNMVPTQSASSSSLSSLNGNNNNNNNNNTSPHSSSSRSSSQHPGLRNAISLTSFPVFNNGGNSGFGTDRSASPTRGNGNGSNGSLGGGGSGVGGSMLPGFDFMGRKYNKFAKSPVAAGLFNLNLGNLSGSSLDLSSKNND</sequence>
<name>A0ACB5SSK5_AMBMO</name>
<keyword evidence="2" id="KW-1185">Reference proteome</keyword>
<dbReference type="Proteomes" id="UP001165064">
    <property type="component" value="Unassembled WGS sequence"/>
</dbReference>
<evidence type="ECO:0000313" key="1">
    <source>
        <dbReference type="EMBL" id="GME71217.1"/>
    </source>
</evidence>
<protein>
    <submittedName>
        <fullName evidence="1">Unnamed protein product</fullName>
    </submittedName>
</protein>
<organism evidence="1 2">
    <name type="scientific">Ambrosiozyma monospora</name>
    <name type="common">Yeast</name>
    <name type="synonym">Endomycopsis monosporus</name>
    <dbReference type="NCBI Taxonomy" id="43982"/>
    <lineage>
        <taxon>Eukaryota</taxon>
        <taxon>Fungi</taxon>
        <taxon>Dikarya</taxon>
        <taxon>Ascomycota</taxon>
        <taxon>Saccharomycotina</taxon>
        <taxon>Pichiomycetes</taxon>
        <taxon>Pichiales</taxon>
        <taxon>Pichiaceae</taxon>
        <taxon>Ambrosiozyma</taxon>
    </lineage>
</organism>
<gene>
    <name evidence="1" type="ORF">Amon02_000050300</name>
</gene>
<accession>A0ACB5SSK5</accession>